<sequence length="41" mass="4863">MSFKRKSRNRLGAEADVRIAINNEVPRFEKLYDSKHEQKSN</sequence>
<dbReference type="Proteomes" id="UP000267096">
    <property type="component" value="Unassembled WGS sequence"/>
</dbReference>
<dbReference type="AlphaFoldDB" id="A0A3P6QFP8"/>
<reference evidence="1 2" key="1">
    <citation type="submission" date="2018-11" db="EMBL/GenBank/DDBJ databases">
        <authorList>
            <consortium name="Pathogen Informatics"/>
        </authorList>
    </citation>
    <scope>NUCLEOTIDE SEQUENCE [LARGE SCALE GENOMIC DNA]</scope>
</reference>
<keyword evidence="2" id="KW-1185">Reference proteome</keyword>
<accession>A0A3P6QFP8</accession>
<organism evidence="1 2">
    <name type="scientific">Anisakis simplex</name>
    <name type="common">Herring worm</name>
    <dbReference type="NCBI Taxonomy" id="6269"/>
    <lineage>
        <taxon>Eukaryota</taxon>
        <taxon>Metazoa</taxon>
        <taxon>Ecdysozoa</taxon>
        <taxon>Nematoda</taxon>
        <taxon>Chromadorea</taxon>
        <taxon>Rhabditida</taxon>
        <taxon>Spirurina</taxon>
        <taxon>Ascaridomorpha</taxon>
        <taxon>Ascaridoidea</taxon>
        <taxon>Anisakidae</taxon>
        <taxon>Anisakis</taxon>
        <taxon>Anisakis simplex complex</taxon>
    </lineage>
</organism>
<gene>
    <name evidence="1" type="ORF">ASIM_LOCUS13631</name>
</gene>
<name>A0A3P6QFP8_ANISI</name>
<proteinExistence type="predicted"/>
<protein>
    <submittedName>
        <fullName evidence="1">Uncharacterized protein</fullName>
    </submittedName>
</protein>
<evidence type="ECO:0000313" key="1">
    <source>
        <dbReference type="EMBL" id="VDK50196.1"/>
    </source>
</evidence>
<evidence type="ECO:0000313" key="2">
    <source>
        <dbReference type="Proteomes" id="UP000267096"/>
    </source>
</evidence>
<dbReference type="EMBL" id="UYRR01031452">
    <property type="protein sequence ID" value="VDK50196.1"/>
    <property type="molecule type" value="Genomic_DNA"/>
</dbReference>